<dbReference type="EMBL" id="CP029193">
    <property type="protein sequence ID" value="QES27288.1"/>
    <property type="molecule type" value="Genomic_DNA"/>
</dbReference>
<proteinExistence type="predicted"/>
<dbReference type="AlphaFoldDB" id="A0A5P2BC19"/>
<evidence type="ECO:0000256" key="1">
    <source>
        <dbReference type="SAM" id="MobiDB-lite"/>
    </source>
</evidence>
<accession>A0A5P2BC19</accession>
<keyword evidence="3" id="KW-1185">Reference proteome</keyword>
<evidence type="ECO:0000313" key="3">
    <source>
        <dbReference type="Proteomes" id="UP000323046"/>
    </source>
</evidence>
<evidence type="ECO:0000313" key="2">
    <source>
        <dbReference type="EMBL" id="QES27288.1"/>
    </source>
</evidence>
<feature type="region of interest" description="Disordered" evidence="1">
    <location>
        <begin position="360"/>
        <end position="393"/>
    </location>
</feature>
<reference evidence="2 3" key="1">
    <citation type="submission" date="2018-05" db="EMBL/GenBank/DDBJ databases">
        <title>Streptomyces venezuelae.</title>
        <authorList>
            <person name="Kim W."/>
            <person name="Lee N."/>
            <person name="Cho B.-K."/>
        </authorList>
    </citation>
    <scope>NUCLEOTIDE SEQUENCE [LARGE SCALE GENOMIC DNA]</scope>
    <source>
        <strain evidence="2 3">ATCC 14583</strain>
    </source>
</reference>
<dbReference type="Proteomes" id="UP000323046">
    <property type="component" value="Chromosome"/>
</dbReference>
<dbReference type="OrthoDB" id="4271704at2"/>
<gene>
    <name evidence="2" type="ORF">DEJ47_13195</name>
</gene>
<sequence length="393" mass="42476">MTPPSTEIALSTSATLGLVAIAVGENYQKANQAIEAAGLTRQPGGAYAVPLTDPKAARRAASALAAHAYEHGIALVTSTRRYLGDVGTEIAAQLPGNWSARLEIYSLPLWQDDLWYQLWEAGEIHAALQNHNVPFASVLKDGQGTELLLMERPGHSSGYLLGALTDHEKEDVLEDPTTPSTMVLPAEPDRAAALIAGTFLPLYRNAVHHRDLNTVLAALERIRGEHRRLQGMKESGHYADGVPLTGRITDALERSFADLAWIEFRTVADLAPDLIARCDPGSSPWPGDQAAVVRLRGALADSEAAMREYTGLNDDLHQLRRLLQTHEYHHVRAEFGLSARPAIETWLADSAAFERQVRAAKPAGPTALASSSQRALTSRPVPPPAAPAPTVHR</sequence>
<protein>
    <submittedName>
        <fullName evidence="2">Uncharacterized protein</fullName>
    </submittedName>
</protein>
<name>A0A5P2BC19_STRVZ</name>
<dbReference type="RefSeq" id="WP_150168019.1">
    <property type="nucleotide sequence ID" value="NZ_CP029193.1"/>
</dbReference>
<organism evidence="2 3">
    <name type="scientific">Streptomyces venezuelae</name>
    <dbReference type="NCBI Taxonomy" id="54571"/>
    <lineage>
        <taxon>Bacteria</taxon>
        <taxon>Bacillati</taxon>
        <taxon>Actinomycetota</taxon>
        <taxon>Actinomycetes</taxon>
        <taxon>Kitasatosporales</taxon>
        <taxon>Streptomycetaceae</taxon>
        <taxon>Streptomyces</taxon>
    </lineage>
</organism>